<dbReference type="InterPro" id="IPR036850">
    <property type="entry name" value="NDK-like_dom_sf"/>
</dbReference>
<dbReference type="PROSITE" id="PS51374">
    <property type="entry name" value="NDPK_LIKE"/>
    <property type="match status" value="1"/>
</dbReference>
<dbReference type="EMBL" id="LSSM01002348">
    <property type="protein sequence ID" value="OMJ22050.1"/>
    <property type="molecule type" value="Genomic_DNA"/>
</dbReference>
<proteinExistence type="inferred from homology"/>
<comment type="caution">
    <text evidence="7">Lacks conserved residue(s) required for the propagation of feature annotation.</text>
</comment>
<dbReference type="GO" id="GO:0016301">
    <property type="term" value="F:kinase activity"/>
    <property type="evidence" value="ECO:0007669"/>
    <property type="project" value="UniProtKB-KW"/>
</dbReference>
<dbReference type="SUPFAM" id="SSF54919">
    <property type="entry name" value="Nucleoside diphosphate kinase, NDK"/>
    <property type="match status" value="1"/>
</dbReference>
<dbReference type="Pfam" id="PF00334">
    <property type="entry name" value="NDK"/>
    <property type="match status" value="1"/>
</dbReference>
<evidence type="ECO:0000259" key="8">
    <source>
        <dbReference type="Pfam" id="PF00334"/>
    </source>
</evidence>
<keyword evidence="6" id="KW-0067">ATP-binding</keyword>
<evidence type="ECO:0000256" key="2">
    <source>
        <dbReference type="ARBA" id="ARBA00017632"/>
    </source>
</evidence>
<organism evidence="10 11">
    <name type="scientific">Smittium culicis</name>
    <dbReference type="NCBI Taxonomy" id="133412"/>
    <lineage>
        <taxon>Eukaryota</taxon>
        <taxon>Fungi</taxon>
        <taxon>Fungi incertae sedis</taxon>
        <taxon>Zoopagomycota</taxon>
        <taxon>Kickxellomycotina</taxon>
        <taxon>Harpellomycetes</taxon>
        <taxon>Harpellales</taxon>
        <taxon>Legeriomycetaceae</taxon>
        <taxon>Smittium</taxon>
    </lineage>
</organism>
<reference evidence="11" key="1">
    <citation type="submission" date="2017-01" db="EMBL/GenBank/DDBJ databases">
        <authorList>
            <person name="Wang Y."/>
            <person name="White M."/>
            <person name="Kvist S."/>
            <person name="Moncalvo J.-M."/>
        </authorList>
    </citation>
    <scope>NUCLEOTIDE SEQUENCE [LARGE SCALE GENOMIC DNA]</scope>
    <source>
        <strain evidence="11">ID-206-W2</strain>
    </source>
</reference>
<dbReference type="AlphaFoldDB" id="A0A1R1YT06"/>
<reference evidence="10" key="2">
    <citation type="submission" date="2017-01" db="EMBL/GenBank/DDBJ databases">
        <authorList>
            <person name="Mah S.A."/>
            <person name="Swanson W.J."/>
            <person name="Moy G.W."/>
            <person name="Vacquier V.D."/>
        </authorList>
    </citation>
    <scope>NUCLEOTIDE SEQUENCE [LARGE SCALE GENOMIC DNA]</scope>
    <source>
        <strain evidence="10">ID-206-W2</strain>
    </source>
</reference>
<keyword evidence="11" id="KW-1185">Reference proteome</keyword>
<evidence type="ECO:0000313" key="11">
    <source>
        <dbReference type="Proteomes" id="UP000187429"/>
    </source>
</evidence>
<dbReference type="PANTHER" id="PTHR46161:SF3">
    <property type="entry name" value="NUCLEOSIDE DIPHOSPHATE KINASE DDB_G0292928-RELATED"/>
    <property type="match status" value="1"/>
</dbReference>
<gene>
    <name evidence="10" type="ORF">AYI69_g444</name>
    <name evidence="9" type="ORF">AYI69_g5559</name>
</gene>
<accession>A0A1R1YT06</accession>
<keyword evidence="3" id="KW-0808">Transferase</keyword>
<evidence type="ECO:0000256" key="4">
    <source>
        <dbReference type="ARBA" id="ARBA00022741"/>
    </source>
</evidence>
<evidence type="ECO:0000256" key="1">
    <source>
        <dbReference type="ARBA" id="ARBA00008142"/>
    </source>
</evidence>
<keyword evidence="4" id="KW-0547">Nucleotide-binding</keyword>
<evidence type="ECO:0000313" key="9">
    <source>
        <dbReference type="EMBL" id="OMJ22050.1"/>
    </source>
</evidence>
<keyword evidence="5 10" id="KW-0418">Kinase</keyword>
<name>A0A1R1YT06_9FUNG</name>
<dbReference type="Proteomes" id="UP000187429">
    <property type="component" value="Unassembled WGS sequence"/>
</dbReference>
<dbReference type="PANTHER" id="PTHR46161">
    <property type="entry name" value="NUCLEOSIDE DIPHOSPHATE KINASE"/>
    <property type="match status" value="1"/>
</dbReference>
<evidence type="ECO:0000256" key="6">
    <source>
        <dbReference type="ARBA" id="ARBA00022840"/>
    </source>
</evidence>
<dbReference type="EMBL" id="LSSM01000104">
    <property type="protein sequence ID" value="OMJ30024.1"/>
    <property type="molecule type" value="Genomic_DNA"/>
</dbReference>
<comment type="caution">
    <text evidence="10">The sequence shown here is derived from an EMBL/GenBank/DDBJ whole genome shotgun (WGS) entry which is preliminary data.</text>
</comment>
<sequence>MPFVSQINYIIAGKASFRNIRFVPLIKHTLKFDKSIYIKNFRSFTSATRQSQEIHSNGSNRGIIDTENRQVKVDGSEYEVTLALLKPDLCSDTAAIEQVLNQINAEKLKPKILPLSQQNYNDHEILDNTQIRSEKTEEIMRYLREGRVYKINSNETINDNGQLEIIAAKSVYWDIASASRFYEQHFGKFFYDRLVMYMTSGEFVALGKLILSGI</sequence>
<dbReference type="InterPro" id="IPR034907">
    <property type="entry name" value="NDK-like_dom"/>
</dbReference>
<protein>
    <recommendedName>
        <fullName evidence="2">Nucleoside diphosphate kinase</fullName>
    </recommendedName>
</protein>
<evidence type="ECO:0000256" key="5">
    <source>
        <dbReference type="ARBA" id="ARBA00022777"/>
    </source>
</evidence>
<dbReference type="OrthoDB" id="2162449at2759"/>
<evidence type="ECO:0000256" key="7">
    <source>
        <dbReference type="PROSITE-ProRule" id="PRU00706"/>
    </source>
</evidence>
<dbReference type="GO" id="GO:0005524">
    <property type="term" value="F:ATP binding"/>
    <property type="evidence" value="ECO:0007669"/>
    <property type="project" value="UniProtKB-KW"/>
</dbReference>
<feature type="domain" description="Nucleoside diphosphate kinase-like" evidence="8">
    <location>
        <begin position="161"/>
        <end position="206"/>
    </location>
</feature>
<comment type="similarity">
    <text evidence="1 7">Belongs to the NDK family.</text>
</comment>
<dbReference type="Gene3D" id="3.30.70.141">
    <property type="entry name" value="Nucleoside diphosphate kinase-like domain"/>
    <property type="match status" value="1"/>
</dbReference>
<evidence type="ECO:0000313" key="10">
    <source>
        <dbReference type="EMBL" id="OMJ30024.1"/>
    </source>
</evidence>
<evidence type="ECO:0000256" key="3">
    <source>
        <dbReference type="ARBA" id="ARBA00022679"/>
    </source>
</evidence>